<organism evidence="1">
    <name type="scientific">Culex pipiens</name>
    <name type="common">House mosquito</name>
    <dbReference type="NCBI Taxonomy" id="7175"/>
    <lineage>
        <taxon>Eukaryota</taxon>
        <taxon>Metazoa</taxon>
        <taxon>Ecdysozoa</taxon>
        <taxon>Arthropoda</taxon>
        <taxon>Hexapoda</taxon>
        <taxon>Insecta</taxon>
        <taxon>Pterygota</taxon>
        <taxon>Neoptera</taxon>
        <taxon>Endopterygota</taxon>
        <taxon>Diptera</taxon>
        <taxon>Nematocera</taxon>
        <taxon>Culicoidea</taxon>
        <taxon>Culicidae</taxon>
        <taxon>Culicinae</taxon>
        <taxon>Culicini</taxon>
        <taxon>Culex</taxon>
        <taxon>Culex</taxon>
    </lineage>
</organism>
<reference evidence="1" key="1">
    <citation type="submission" date="2021-05" db="EMBL/GenBank/DDBJ databases">
        <authorList>
            <person name="Alioto T."/>
            <person name="Alioto T."/>
            <person name="Gomez Garrido J."/>
        </authorList>
    </citation>
    <scope>NUCLEOTIDE SEQUENCE</scope>
</reference>
<dbReference type="EMBL" id="HBUE01036059">
    <property type="protein sequence ID" value="CAG6458780.1"/>
    <property type="molecule type" value="Transcribed_RNA"/>
</dbReference>
<proteinExistence type="predicted"/>
<dbReference type="AlphaFoldDB" id="A0A8D8AMB8"/>
<sequence length="117" mass="12956">MCNYFRSTPTLSRGDRRGVECGYTLGLILLTFIGSPACHRVGKRTFARFLGCAFRRDDVSSPPPPLCGEIPLCAVSASERVKGGIYSLTLPKSKQQQREIVSETERQSNVQSVINYI</sequence>
<accession>A0A8D8AMB8</accession>
<name>A0A8D8AMB8_CULPI</name>
<evidence type="ECO:0000313" key="1">
    <source>
        <dbReference type="EMBL" id="CAG6458780.1"/>
    </source>
</evidence>
<protein>
    <submittedName>
        <fullName evidence="1">(northern house mosquito) hypothetical protein</fullName>
    </submittedName>
</protein>